<feature type="binding site" evidence="8">
    <location>
        <position position="138"/>
    </location>
    <ligand>
        <name>Mg(2+)</name>
        <dbReference type="ChEBI" id="CHEBI:18420"/>
    </ligand>
</feature>
<protein>
    <recommendedName>
        <fullName evidence="8">Ribonuclease 3</fullName>
        <ecNumber evidence="8">3.1.26.3</ecNumber>
    </recommendedName>
    <alternativeName>
        <fullName evidence="8">Ribonuclease III</fullName>
        <shortName evidence="8">RNase III</shortName>
    </alternativeName>
</protein>
<dbReference type="Gene3D" id="3.30.160.20">
    <property type="match status" value="1"/>
</dbReference>
<evidence type="ECO:0000256" key="1">
    <source>
        <dbReference type="ARBA" id="ARBA00000109"/>
    </source>
</evidence>
<feature type="domain" description="DRBM" evidence="9">
    <location>
        <begin position="177"/>
        <end position="245"/>
    </location>
</feature>
<feature type="active site" evidence="8">
    <location>
        <position position="68"/>
    </location>
</feature>
<keyword evidence="5 8" id="KW-0255">Endonuclease</keyword>
<reference evidence="11 12" key="1">
    <citation type="submission" date="2016-10" db="EMBL/GenBank/DDBJ databases">
        <authorList>
            <person name="de Groot N.N."/>
        </authorList>
    </citation>
    <scope>NUCLEOTIDE SEQUENCE [LARGE SCALE GENOMIC DNA]</scope>
    <source>
        <strain evidence="11 12">DSM 6793</strain>
    </source>
</reference>
<dbReference type="GO" id="GO:0006364">
    <property type="term" value="P:rRNA processing"/>
    <property type="evidence" value="ECO:0007669"/>
    <property type="project" value="UniProtKB-UniRule"/>
</dbReference>
<dbReference type="GO" id="GO:0046872">
    <property type="term" value="F:metal ion binding"/>
    <property type="evidence" value="ECO:0007669"/>
    <property type="project" value="UniProtKB-KW"/>
</dbReference>
<dbReference type="PROSITE" id="PS50137">
    <property type="entry name" value="DS_RBD"/>
    <property type="match status" value="1"/>
</dbReference>
<dbReference type="GO" id="GO:0019843">
    <property type="term" value="F:rRNA binding"/>
    <property type="evidence" value="ECO:0007669"/>
    <property type="project" value="UniProtKB-KW"/>
</dbReference>
<keyword evidence="4 8" id="KW-0540">Nuclease</keyword>
<evidence type="ECO:0000313" key="11">
    <source>
        <dbReference type="EMBL" id="SFC60060.1"/>
    </source>
</evidence>
<dbReference type="AlphaFoldDB" id="A0A1I1KRH5"/>
<dbReference type="GO" id="GO:0003725">
    <property type="term" value="F:double-stranded RNA binding"/>
    <property type="evidence" value="ECO:0007669"/>
    <property type="project" value="TreeGrafter"/>
</dbReference>
<dbReference type="RefSeq" id="WP_317040742.1">
    <property type="nucleotide sequence ID" value="NZ_FOLE01000007.1"/>
</dbReference>
<evidence type="ECO:0000256" key="8">
    <source>
        <dbReference type="HAMAP-Rule" id="MF_00104"/>
    </source>
</evidence>
<evidence type="ECO:0000313" key="12">
    <source>
        <dbReference type="Proteomes" id="UP000199514"/>
    </source>
</evidence>
<dbReference type="CDD" id="cd00593">
    <property type="entry name" value="RIBOc"/>
    <property type="match status" value="1"/>
</dbReference>
<dbReference type="FunFam" id="3.30.160.20:FF:000007">
    <property type="entry name" value="Double-stranded RNA-binding protein Staufen homolog 1"/>
    <property type="match status" value="1"/>
</dbReference>
<evidence type="ECO:0000259" key="10">
    <source>
        <dbReference type="PROSITE" id="PS50142"/>
    </source>
</evidence>
<dbReference type="EC" id="3.1.26.3" evidence="8"/>
<dbReference type="SMART" id="SM00358">
    <property type="entry name" value="DSRM"/>
    <property type="match status" value="1"/>
</dbReference>
<dbReference type="Pfam" id="PF14622">
    <property type="entry name" value="Ribonucleas_3_3"/>
    <property type="match status" value="1"/>
</dbReference>
<dbReference type="EMBL" id="FOLE01000007">
    <property type="protein sequence ID" value="SFC60060.1"/>
    <property type="molecule type" value="Genomic_DNA"/>
</dbReference>
<dbReference type="HAMAP" id="MF_00104">
    <property type="entry name" value="RNase_III"/>
    <property type="match status" value="1"/>
</dbReference>
<keyword evidence="8" id="KW-0698">rRNA processing</keyword>
<feature type="active site" evidence="8">
    <location>
        <position position="138"/>
    </location>
</feature>
<keyword evidence="6 8" id="KW-0378">Hydrolase</keyword>
<dbReference type="Proteomes" id="UP000199514">
    <property type="component" value="Unassembled WGS sequence"/>
</dbReference>
<organism evidence="11 12">
    <name type="scientific">Flexibacter flexilis DSM 6793</name>
    <dbReference type="NCBI Taxonomy" id="927664"/>
    <lineage>
        <taxon>Bacteria</taxon>
        <taxon>Pseudomonadati</taxon>
        <taxon>Bacteroidota</taxon>
        <taxon>Cytophagia</taxon>
        <taxon>Cytophagales</taxon>
        <taxon>Flexibacteraceae</taxon>
        <taxon>Flexibacter</taxon>
    </lineage>
</organism>
<comment type="subunit">
    <text evidence="8">Homodimer.</text>
</comment>
<evidence type="ECO:0000256" key="4">
    <source>
        <dbReference type="ARBA" id="ARBA00022722"/>
    </source>
</evidence>
<comment type="catalytic activity">
    <reaction evidence="1 8">
        <text>Endonucleolytic cleavage to 5'-phosphomonoester.</text>
        <dbReference type="EC" id="3.1.26.3"/>
    </reaction>
</comment>
<dbReference type="GO" id="GO:0010468">
    <property type="term" value="P:regulation of gene expression"/>
    <property type="evidence" value="ECO:0007669"/>
    <property type="project" value="TreeGrafter"/>
</dbReference>
<feature type="binding site" evidence="8">
    <location>
        <position position="64"/>
    </location>
    <ligand>
        <name>Mg(2+)</name>
        <dbReference type="ChEBI" id="CHEBI:18420"/>
    </ligand>
</feature>
<dbReference type="InterPro" id="IPR011907">
    <property type="entry name" value="RNase_III"/>
</dbReference>
<dbReference type="PROSITE" id="PS50142">
    <property type="entry name" value="RNASE_3_2"/>
    <property type="match status" value="1"/>
</dbReference>
<feature type="binding site" evidence="8">
    <location>
        <position position="135"/>
    </location>
    <ligand>
        <name>Mg(2+)</name>
        <dbReference type="ChEBI" id="CHEBI:18420"/>
    </ligand>
</feature>
<dbReference type="PANTHER" id="PTHR11207:SF0">
    <property type="entry name" value="RIBONUCLEASE 3"/>
    <property type="match status" value="1"/>
</dbReference>
<keyword evidence="7 8" id="KW-0694">RNA-binding</keyword>
<feature type="domain" description="RNase III" evidence="10">
    <location>
        <begin position="15"/>
        <end position="149"/>
    </location>
</feature>
<dbReference type="GO" id="GO:0004525">
    <property type="term" value="F:ribonuclease III activity"/>
    <property type="evidence" value="ECO:0007669"/>
    <property type="project" value="UniProtKB-UniRule"/>
</dbReference>
<comment type="subcellular location">
    <subcellularLocation>
        <location evidence="8">Cytoplasm</location>
    </subcellularLocation>
</comment>
<dbReference type="SUPFAM" id="SSF54768">
    <property type="entry name" value="dsRNA-binding domain-like"/>
    <property type="match status" value="1"/>
</dbReference>
<keyword evidence="8" id="KW-0699">rRNA-binding</keyword>
<dbReference type="PANTHER" id="PTHR11207">
    <property type="entry name" value="RIBONUCLEASE III"/>
    <property type="match status" value="1"/>
</dbReference>
<keyword evidence="8" id="KW-0819">tRNA processing</keyword>
<sequence>MPSVLKKIASLFRFYNEKDKRLAIAILQITGRRPLNLKLYKLAIRHASAAEVSGSGKNGNERLEYLGDAILGAIVAEYLFKKFPYKDEGFLTEIRSRIVNRESLNDLARKIGIGELIEFDAKRRVHYSHKSMYGDAMEAFVGAYYLDRGFYECKSFVLNRLIANHFDLEQIVQSELNHKSRLIEWAQRENKQVRFEVIAEQGSNHHKEFIIQILIDGEPAMTGNGFSKKKAEQAAAAKLLEQIRTAAAAAAQQQNNNLAENK</sequence>
<comment type="function">
    <text evidence="8">Digests double-stranded RNA. Involved in the processing of primary rRNA transcript to yield the immediate precursors to the large and small rRNAs (23S and 16S). Processes some mRNAs, and tRNAs when they are encoded in the rRNA operon. Processes pre-crRNA and tracrRNA of type II CRISPR loci if present in the organism.</text>
</comment>
<dbReference type="Pfam" id="PF00035">
    <property type="entry name" value="dsrm"/>
    <property type="match status" value="1"/>
</dbReference>
<dbReference type="GO" id="GO:0008033">
    <property type="term" value="P:tRNA processing"/>
    <property type="evidence" value="ECO:0007669"/>
    <property type="project" value="UniProtKB-KW"/>
</dbReference>
<dbReference type="PROSITE" id="PS00517">
    <property type="entry name" value="RNASE_3_1"/>
    <property type="match status" value="1"/>
</dbReference>
<keyword evidence="8" id="KW-0479">Metal-binding</keyword>
<dbReference type="GO" id="GO:0005737">
    <property type="term" value="C:cytoplasm"/>
    <property type="evidence" value="ECO:0007669"/>
    <property type="project" value="UniProtKB-SubCell"/>
</dbReference>
<dbReference type="Gene3D" id="1.10.1520.10">
    <property type="entry name" value="Ribonuclease III domain"/>
    <property type="match status" value="1"/>
</dbReference>
<gene>
    <name evidence="8" type="primary">rnc</name>
    <name evidence="11" type="ORF">SAMN05421780_10758</name>
</gene>
<keyword evidence="8" id="KW-0963">Cytoplasm</keyword>
<name>A0A1I1KRH5_9BACT</name>
<evidence type="ECO:0000256" key="7">
    <source>
        <dbReference type="ARBA" id="ARBA00022884"/>
    </source>
</evidence>
<keyword evidence="3 8" id="KW-0507">mRNA processing</keyword>
<dbReference type="InterPro" id="IPR014720">
    <property type="entry name" value="dsRBD_dom"/>
</dbReference>
<dbReference type="InterPro" id="IPR036389">
    <property type="entry name" value="RNase_III_sf"/>
</dbReference>
<dbReference type="SUPFAM" id="SSF69065">
    <property type="entry name" value="RNase III domain-like"/>
    <property type="match status" value="1"/>
</dbReference>
<evidence type="ECO:0000256" key="5">
    <source>
        <dbReference type="ARBA" id="ARBA00022759"/>
    </source>
</evidence>
<keyword evidence="8" id="KW-0460">Magnesium</keyword>
<evidence type="ECO:0000256" key="2">
    <source>
        <dbReference type="ARBA" id="ARBA00010183"/>
    </source>
</evidence>
<evidence type="ECO:0000259" key="9">
    <source>
        <dbReference type="PROSITE" id="PS50137"/>
    </source>
</evidence>
<comment type="cofactor">
    <cofactor evidence="8">
        <name>Mg(2+)</name>
        <dbReference type="ChEBI" id="CHEBI:18420"/>
    </cofactor>
</comment>
<evidence type="ECO:0000256" key="6">
    <source>
        <dbReference type="ARBA" id="ARBA00022801"/>
    </source>
</evidence>
<keyword evidence="12" id="KW-1185">Reference proteome</keyword>
<accession>A0A1I1KRH5</accession>
<dbReference type="SMART" id="SM00535">
    <property type="entry name" value="RIBOc"/>
    <property type="match status" value="1"/>
</dbReference>
<dbReference type="InterPro" id="IPR000999">
    <property type="entry name" value="RNase_III_dom"/>
</dbReference>
<dbReference type="GO" id="GO:0006397">
    <property type="term" value="P:mRNA processing"/>
    <property type="evidence" value="ECO:0007669"/>
    <property type="project" value="UniProtKB-UniRule"/>
</dbReference>
<dbReference type="NCBIfam" id="TIGR02191">
    <property type="entry name" value="RNaseIII"/>
    <property type="match status" value="1"/>
</dbReference>
<evidence type="ECO:0000256" key="3">
    <source>
        <dbReference type="ARBA" id="ARBA00022664"/>
    </source>
</evidence>
<proteinExistence type="inferred from homology"/>
<dbReference type="STRING" id="927664.SAMN05421780_10758"/>
<comment type="similarity">
    <text evidence="2">Belongs to the ribonuclease III family.</text>
</comment>